<evidence type="ECO:0000256" key="2">
    <source>
        <dbReference type="ARBA" id="ARBA00007602"/>
    </source>
</evidence>
<keyword evidence="8 12" id="KW-0472">Membrane</keyword>
<dbReference type="AlphaFoldDB" id="A0A1F6VPU7"/>
<evidence type="ECO:0000256" key="12">
    <source>
        <dbReference type="SAM" id="Phobius"/>
    </source>
</evidence>
<evidence type="ECO:0008006" key="15">
    <source>
        <dbReference type="Google" id="ProtNLM"/>
    </source>
</evidence>
<dbReference type="GO" id="GO:0016020">
    <property type="term" value="C:membrane"/>
    <property type="evidence" value="ECO:0007669"/>
    <property type="project" value="UniProtKB-SubCell"/>
</dbReference>
<keyword evidence="4 12" id="KW-0812">Transmembrane</keyword>
<dbReference type="SUPFAM" id="SSF158442">
    <property type="entry name" value="DsbB-like"/>
    <property type="match status" value="1"/>
</dbReference>
<keyword evidence="9" id="KW-1015">Disulfide bond</keyword>
<proteinExistence type="inferred from homology"/>
<keyword evidence="6 12" id="KW-1133">Transmembrane helix</keyword>
<dbReference type="Proteomes" id="UP000177112">
    <property type="component" value="Unassembled WGS sequence"/>
</dbReference>
<dbReference type="PANTHER" id="PTHR43469">
    <property type="entry name" value="DISULFIDE FORMATION PROTEIN-RELATED"/>
    <property type="match status" value="1"/>
</dbReference>
<comment type="similarity">
    <text evidence="2">Belongs to the DsbB family. BdbC subfamily.</text>
</comment>
<dbReference type="InterPro" id="IPR012187">
    <property type="entry name" value="Disulphide_bond_form_BdbC"/>
</dbReference>
<evidence type="ECO:0000313" key="13">
    <source>
        <dbReference type="EMBL" id="OGI71599.1"/>
    </source>
</evidence>
<evidence type="ECO:0000256" key="11">
    <source>
        <dbReference type="ARBA" id="ARBA00023284"/>
    </source>
</evidence>
<evidence type="ECO:0000256" key="8">
    <source>
        <dbReference type="ARBA" id="ARBA00023136"/>
    </source>
</evidence>
<dbReference type="InterPro" id="IPR003752">
    <property type="entry name" value="DiS_bond_form_DsbB/BdbC"/>
</dbReference>
<dbReference type="GO" id="GO:0006457">
    <property type="term" value="P:protein folding"/>
    <property type="evidence" value="ECO:0007669"/>
    <property type="project" value="InterPro"/>
</dbReference>
<dbReference type="InterPro" id="IPR023380">
    <property type="entry name" value="DsbB-like_sf"/>
</dbReference>
<gene>
    <name evidence="13" type="ORF">A3B84_02080</name>
</gene>
<evidence type="ECO:0000313" key="14">
    <source>
        <dbReference type="Proteomes" id="UP000177112"/>
    </source>
</evidence>
<organism evidence="13 14">
    <name type="scientific">Candidatus Nomurabacteria bacterium RIFCSPHIGHO2_02_FULL_35_13</name>
    <dbReference type="NCBI Taxonomy" id="1801748"/>
    <lineage>
        <taxon>Bacteria</taxon>
        <taxon>Candidatus Nomuraibacteriota</taxon>
    </lineage>
</organism>
<accession>A0A1F6VPU7</accession>
<reference evidence="13 14" key="1">
    <citation type="journal article" date="2016" name="Nat. Commun.">
        <title>Thousands of microbial genomes shed light on interconnected biogeochemical processes in an aquifer system.</title>
        <authorList>
            <person name="Anantharaman K."/>
            <person name="Brown C.T."/>
            <person name="Hug L.A."/>
            <person name="Sharon I."/>
            <person name="Castelle C.J."/>
            <person name="Probst A.J."/>
            <person name="Thomas B.C."/>
            <person name="Singh A."/>
            <person name="Wilkins M.J."/>
            <person name="Karaoz U."/>
            <person name="Brodie E.L."/>
            <person name="Williams K.H."/>
            <person name="Hubbard S.S."/>
            <person name="Banfield J.F."/>
        </authorList>
    </citation>
    <scope>NUCLEOTIDE SEQUENCE [LARGE SCALE GENOMIC DNA]</scope>
</reference>
<evidence type="ECO:0000256" key="6">
    <source>
        <dbReference type="ARBA" id="ARBA00022989"/>
    </source>
</evidence>
<dbReference type="GO" id="GO:0015035">
    <property type="term" value="F:protein-disulfide reductase activity"/>
    <property type="evidence" value="ECO:0007669"/>
    <property type="project" value="InterPro"/>
</dbReference>
<protein>
    <recommendedName>
        <fullName evidence="15">2-oxoglutarate dehydrogenase</fullName>
    </recommendedName>
</protein>
<keyword evidence="11" id="KW-0676">Redox-active center</keyword>
<evidence type="ECO:0000256" key="5">
    <source>
        <dbReference type="ARBA" id="ARBA00022982"/>
    </source>
</evidence>
<dbReference type="PIRSF" id="PIRSF036659">
    <property type="entry name" value="BdbC"/>
    <property type="match status" value="1"/>
</dbReference>
<dbReference type="Pfam" id="PF02600">
    <property type="entry name" value="DsbB"/>
    <property type="match status" value="1"/>
</dbReference>
<evidence type="ECO:0000256" key="10">
    <source>
        <dbReference type="ARBA" id="ARBA00023186"/>
    </source>
</evidence>
<evidence type="ECO:0000256" key="9">
    <source>
        <dbReference type="ARBA" id="ARBA00023157"/>
    </source>
</evidence>
<feature type="transmembrane region" description="Helical" evidence="12">
    <location>
        <begin position="69"/>
        <end position="88"/>
    </location>
</feature>
<keyword evidence="3" id="KW-0813">Transport</keyword>
<keyword evidence="5" id="KW-0249">Electron transport</keyword>
<feature type="transmembrane region" description="Helical" evidence="12">
    <location>
        <begin position="7"/>
        <end position="27"/>
    </location>
</feature>
<evidence type="ECO:0000256" key="4">
    <source>
        <dbReference type="ARBA" id="ARBA00022692"/>
    </source>
</evidence>
<feature type="transmembrane region" description="Helical" evidence="12">
    <location>
        <begin position="113"/>
        <end position="137"/>
    </location>
</feature>
<evidence type="ECO:0000256" key="3">
    <source>
        <dbReference type="ARBA" id="ARBA00022448"/>
    </source>
</evidence>
<dbReference type="STRING" id="1801748.A3B84_02080"/>
<evidence type="ECO:0000256" key="7">
    <source>
        <dbReference type="ARBA" id="ARBA00023002"/>
    </source>
</evidence>
<comment type="subcellular location">
    <subcellularLocation>
        <location evidence="1">Membrane</location>
        <topology evidence="1">Multi-pass membrane protein</topology>
    </subcellularLocation>
</comment>
<dbReference type="Gene3D" id="1.20.1550.10">
    <property type="entry name" value="DsbB-like"/>
    <property type="match status" value="1"/>
</dbReference>
<comment type="caution">
    <text evidence="13">The sequence shown here is derived from an EMBL/GenBank/DDBJ whole genome shotgun (WGS) entry which is preliminary data.</text>
</comment>
<feature type="transmembrane region" description="Helical" evidence="12">
    <location>
        <begin position="39"/>
        <end position="57"/>
    </location>
</feature>
<keyword evidence="7" id="KW-0560">Oxidoreductase</keyword>
<keyword evidence="10" id="KW-0143">Chaperone</keyword>
<dbReference type="EMBL" id="MFTY01000006">
    <property type="protein sequence ID" value="OGI71599.1"/>
    <property type="molecule type" value="Genomic_DNA"/>
</dbReference>
<name>A0A1F6VPU7_9BACT</name>
<evidence type="ECO:0000256" key="1">
    <source>
        <dbReference type="ARBA" id="ARBA00004141"/>
    </source>
</evidence>
<sequence length="142" mass="16293">MDFVKEHFLIIGFLVAFFASLFSLVYSEIIGFPPCQLCWYQRVFLFPQVFIFGVALWEKNKKIVKYSMPLLSVGFIISIYQNFIYYFGEKGNLPCDASGISCYQQLVSEFGGYISLPMLSLTSFLAVITLLLVAHFYNKESL</sequence>
<dbReference type="PANTHER" id="PTHR43469:SF1">
    <property type="entry name" value="SPBETA PROPHAGE-DERIVED DISULFIDE BOND FORMATION PROTEIN B"/>
    <property type="match status" value="1"/>
</dbReference>